<evidence type="ECO:0000313" key="2">
    <source>
        <dbReference type="Proteomes" id="UP000269923"/>
    </source>
</evidence>
<dbReference type="RefSeq" id="WP_124795769.1">
    <property type="nucleotide sequence ID" value="NZ_RQYC01000017.1"/>
</dbReference>
<name>A0A3P2A3B2_9NEIS</name>
<comment type="caution">
    <text evidence="1">The sequence shown here is derived from an EMBL/GenBank/DDBJ whole genome shotgun (WGS) entry which is preliminary data.</text>
</comment>
<reference evidence="1 2" key="1">
    <citation type="submission" date="2018-11" db="EMBL/GenBank/DDBJ databases">
        <title>Genomes From Bacteria Associated with the Canine Oral Cavity: a Test Case for Automated Genome-Based Taxonomic Assignment.</title>
        <authorList>
            <person name="Coil D.A."/>
            <person name="Jospin G."/>
            <person name="Darling A.E."/>
            <person name="Wallis C."/>
            <person name="Davis I.J."/>
            <person name="Harris S."/>
            <person name="Eisen J.A."/>
            <person name="Holcombe L.J."/>
            <person name="O'Flynn C."/>
        </authorList>
    </citation>
    <scope>NUCLEOTIDE SEQUENCE [LARGE SCALE GENOMIC DNA]</scope>
    <source>
        <strain evidence="1 2">COT-280</strain>
    </source>
</reference>
<gene>
    <name evidence="1" type="ORF">EII21_09015</name>
</gene>
<dbReference type="STRING" id="1121352.GCA_000620925_02049"/>
<dbReference type="AlphaFoldDB" id="A0A3P2A3B2"/>
<protein>
    <submittedName>
        <fullName evidence="1">Uncharacterized protein</fullName>
    </submittedName>
</protein>
<dbReference type="OrthoDB" id="7675848at2"/>
<keyword evidence="2" id="KW-1185">Reference proteome</keyword>
<accession>A0A3P2A3B2</accession>
<dbReference type="EMBL" id="RQYC01000017">
    <property type="protein sequence ID" value="RRD89386.1"/>
    <property type="molecule type" value="Genomic_DNA"/>
</dbReference>
<organism evidence="1 2">
    <name type="scientific">Conchiformibius steedae</name>
    <dbReference type="NCBI Taxonomy" id="153493"/>
    <lineage>
        <taxon>Bacteria</taxon>
        <taxon>Pseudomonadati</taxon>
        <taxon>Pseudomonadota</taxon>
        <taxon>Betaproteobacteria</taxon>
        <taxon>Neisseriales</taxon>
        <taxon>Neisseriaceae</taxon>
        <taxon>Conchiformibius</taxon>
    </lineage>
</organism>
<evidence type="ECO:0000313" key="1">
    <source>
        <dbReference type="EMBL" id="RRD89386.1"/>
    </source>
</evidence>
<dbReference type="Proteomes" id="UP000269923">
    <property type="component" value="Unassembled WGS sequence"/>
</dbReference>
<proteinExistence type="predicted"/>
<sequence>MSNYAWLCDYTNCSIDTYGIWIQTDDYDGSENFFLEKKERLNQLSDVEQKKLNELHKSIYQFIKSWHERVFIKNLPVKLFKKPELDIDYSNMPKENETLFKITDGYLVINKQFYNVISQFNLGKTHFSQVYIYDIETKEQLSDIPYYFINIAETRGFLDSDKSKGIKASDYTPHKPLRFIWATKDDDIILSCTDGELAVDVWSERYLHESLFFSDRLAQALFQAGFTQKELGLIRCVMD</sequence>